<dbReference type="PANTHER" id="PTHR11118">
    <property type="entry name" value="RNA-SPLICING LIGASE RTCB HOMOLOG"/>
    <property type="match status" value="1"/>
</dbReference>
<evidence type="ECO:0000256" key="9">
    <source>
        <dbReference type="PIRSR" id="PIRSR601233-1"/>
    </source>
</evidence>
<evidence type="ECO:0000256" key="8">
    <source>
        <dbReference type="ARBA" id="ARBA00047746"/>
    </source>
</evidence>
<dbReference type="PANTHER" id="PTHR11118:SF1">
    <property type="entry name" value="RNA-SPLICING LIGASE RTCB HOMOLOG"/>
    <property type="match status" value="1"/>
</dbReference>
<reference evidence="12 13" key="1">
    <citation type="submission" date="2017-04" db="EMBL/GenBank/DDBJ databases">
        <title>Draft genome sequence of Zooshikella ganghwensis VG4 isolated from Red Sea sediments.</title>
        <authorList>
            <person name="Rehman Z."/>
            <person name="Alam I."/>
            <person name="Kamau A."/>
            <person name="Bajic V."/>
            <person name="Leiknes T."/>
        </authorList>
    </citation>
    <scope>NUCLEOTIDE SEQUENCE [LARGE SCALE GENOMIC DNA]</scope>
    <source>
        <strain evidence="12 13">VG4</strain>
    </source>
</reference>
<evidence type="ECO:0000256" key="2">
    <source>
        <dbReference type="ARBA" id="ARBA00022598"/>
    </source>
</evidence>
<name>A0A4P9VSI6_9GAMM</name>
<dbReference type="AlphaFoldDB" id="A0A4P9VSI6"/>
<keyword evidence="4 10" id="KW-0547">Nucleotide-binding</keyword>
<dbReference type="Pfam" id="PF01139">
    <property type="entry name" value="RtcB"/>
    <property type="match status" value="2"/>
</dbReference>
<dbReference type="GO" id="GO:0003972">
    <property type="term" value="F:RNA ligase (ATP) activity"/>
    <property type="evidence" value="ECO:0007669"/>
    <property type="project" value="TreeGrafter"/>
</dbReference>
<evidence type="ECO:0000313" key="13">
    <source>
        <dbReference type="Proteomes" id="UP000257039"/>
    </source>
</evidence>
<sequence length="374" mass="41445">MGNSLRILDEKTALIATTECWIEGRALQQLQTTAKLEGMRQVVGMPDLHPGRGYPIGAVCWSNESTLYPALVGNDIGCGVALFSTDAIVHRLKLTKLEKQLSQLPGLDETDYASLLQQSEIPDLPVNDSLGTVGGGNHFAELQQVVEVYENTASMTMAKDQLYCLIHSGSRGLGQQILASHIREYGHKPLSNQQVQQAYMAQHHLALAWAKLNRTLIALRIQKAIKCQMHCLLDVAHNLVAPVSINGESGWLHRKGAVPADLGPVVIPGSRGDYSYLVQPHANWISLNSLAHGAGRKWQRSECYGRLKKRYTVRALQQTKIGGRVICDDRELLFEEAPEAYKDINHVIEVMERSGLLTKIAKLKPVITYKKPYD</sequence>
<dbReference type="InterPro" id="IPR001233">
    <property type="entry name" value="RtcB"/>
</dbReference>
<evidence type="ECO:0000256" key="4">
    <source>
        <dbReference type="ARBA" id="ARBA00022741"/>
    </source>
</evidence>
<comment type="catalytic activity">
    <reaction evidence="8">
        <text>a 3'-end 3'-phospho-ribonucleotide-RNA + a 5'-end dephospho-ribonucleoside-RNA + GTP = a ribonucleotidyl-ribonucleotide-RNA + GMP + diphosphate</text>
        <dbReference type="Rhea" id="RHEA:68076"/>
        <dbReference type="Rhea" id="RHEA-COMP:10463"/>
        <dbReference type="Rhea" id="RHEA-COMP:13936"/>
        <dbReference type="Rhea" id="RHEA-COMP:17355"/>
        <dbReference type="ChEBI" id="CHEBI:33019"/>
        <dbReference type="ChEBI" id="CHEBI:37565"/>
        <dbReference type="ChEBI" id="CHEBI:58115"/>
        <dbReference type="ChEBI" id="CHEBI:83062"/>
        <dbReference type="ChEBI" id="CHEBI:138284"/>
        <dbReference type="ChEBI" id="CHEBI:173118"/>
        <dbReference type="EC" id="6.5.1.8"/>
    </reaction>
</comment>
<keyword evidence="3 11" id="KW-0479">Metal-binding</keyword>
<protein>
    <recommendedName>
        <fullName evidence="1">3'-phosphate/5'-hydroxy nucleic acid ligase</fullName>
        <ecNumber evidence="1">6.5.1.8</ecNumber>
    </recommendedName>
</protein>
<evidence type="ECO:0000256" key="7">
    <source>
        <dbReference type="ARBA" id="ARBA00023211"/>
    </source>
</evidence>
<dbReference type="EC" id="6.5.1.8" evidence="1"/>
<dbReference type="Proteomes" id="UP000257039">
    <property type="component" value="Unassembled WGS sequence"/>
</dbReference>
<evidence type="ECO:0000256" key="10">
    <source>
        <dbReference type="PIRSR" id="PIRSR601233-2"/>
    </source>
</evidence>
<keyword evidence="7 11" id="KW-0464">Manganese</keyword>
<evidence type="ECO:0000313" key="12">
    <source>
        <dbReference type="EMBL" id="RDH46096.1"/>
    </source>
</evidence>
<comment type="caution">
    <text evidence="12">The sequence shown here is derived from an EMBL/GenBank/DDBJ whole genome shotgun (WGS) entry which is preliminary data.</text>
</comment>
<feature type="binding site" evidence="10">
    <location>
        <begin position="137"/>
        <end position="141"/>
    </location>
    <ligand>
        <name>GMP</name>
        <dbReference type="ChEBI" id="CHEBI:58115"/>
    </ligand>
</feature>
<keyword evidence="13" id="KW-1185">Reference proteome</keyword>
<keyword evidence="2 12" id="KW-0436">Ligase</keyword>
<dbReference type="Gene3D" id="3.90.1860.10">
    <property type="entry name" value="tRNA-splicing ligase RtcB"/>
    <property type="match status" value="1"/>
</dbReference>
<dbReference type="NCBIfam" id="TIGR03073">
    <property type="entry name" value="release_rtcB"/>
    <property type="match status" value="1"/>
</dbReference>
<gene>
    <name evidence="12" type="ORF">B9G39_23060</name>
</gene>
<comment type="cofactor">
    <cofactor evidence="11">
        <name>Mn(2+)</name>
        <dbReference type="ChEBI" id="CHEBI:29035"/>
    </cofactor>
    <text evidence="11">Binds 2 manganese ions per subunit.</text>
</comment>
<feature type="binding site" evidence="11">
    <location>
        <position position="237"/>
    </location>
    <ligand>
        <name>Mn(2+)</name>
        <dbReference type="ChEBI" id="CHEBI:29035"/>
        <label>2</label>
    </ligand>
</feature>
<keyword evidence="6 10" id="KW-0342">GTP-binding</keyword>
<feature type="active site" description="GMP-histidine intermediate" evidence="9">
    <location>
        <position position="292"/>
    </location>
</feature>
<organism evidence="12 13">
    <name type="scientific">Zooshikella ganghwensis</name>
    <dbReference type="NCBI Taxonomy" id="202772"/>
    <lineage>
        <taxon>Bacteria</taxon>
        <taxon>Pseudomonadati</taxon>
        <taxon>Pseudomonadota</taxon>
        <taxon>Gammaproteobacteria</taxon>
        <taxon>Oceanospirillales</taxon>
        <taxon>Zooshikellaceae</taxon>
        <taxon>Zooshikella</taxon>
    </lineage>
</organism>
<evidence type="ECO:0000256" key="6">
    <source>
        <dbReference type="ARBA" id="ARBA00023134"/>
    </source>
</evidence>
<feature type="binding site" evidence="11">
    <location>
        <position position="75"/>
    </location>
    <ligand>
        <name>Mn(2+)</name>
        <dbReference type="ChEBI" id="CHEBI:29035"/>
        <label>1</label>
    </ligand>
</feature>
<dbReference type="SUPFAM" id="SSF103365">
    <property type="entry name" value="Hypothetical protein PH1602"/>
    <property type="match status" value="1"/>
</dbReference>
<evidence type="ECO:0000256" key="11">
    <source>
        <dbReference type="PIRSR" id="PIRSR601233-3"/>
    </source>
</evidence>
<accession>A0A4P9VSI6</accession>
<proteinExistence type="predicted"/>
<dbReference type="NCBIfam" id="NF007153">
    <property type="entry name" value="PRK09588.1"/>
    <property type="match status" value="1"/>
</dbReference>
<dbReference type="RefSeq" id="WP_094788908.1">
    <property type="nucleotide sequence ID" value="NZ_NDXW01000001.1"/>
</dbReference>
<feature type="binding site" evidence="10">
    <location>
        <begin position="237"/>
        <end position="238"/>
    </location>
    <ligand>
        <name>GMP</name>
        <dbReference type="ChEBI" id="CHEBI:58115"/>
    </ligand>
</feature>
<keyword evidence="5" id="KW-0692">RNA repair</keyword>
<feature type="binding site" evidence="11">
    <location>
        <position position="138"/>
    </location>
    <ligand>
        <name>Mn(2+)</name>
        <dbReference type="ChEBI" id="CHEBI:29035"/>
        <label>1</label>
    </ligand>
</feature>
<dbReference type="GO" id="GO:0170057">
    <property type="term" value="F:RNA ligase (GTP) activity"/>
    <property type="evidence" value="ECO:0007669"/>
    <property type="project" value="UniProtKB-EC"/>
</dbReference>
<dbReference type="InterPro" id="IPR036025">
    <property type="entry name" value="RtcB-like_sf"/>
</dbReference>
<feature type="binding site" evidence="11">
    <location>
        <position position="167"/>
    </location>
    <ligand>
        <name>Mn(2+)</name>
        <dbReference type="ChEBI" id="CHEBI:29035"/>
        <label>2</label>
    </ligand>
</feature>
<feature type="binding site" evidence="10">
    <location>
        <position position="275"/>
    </location>
    <ligand>
        <name>GMP</name>
        <dbReference type="ChEBI" id="CHEBI:58115"/>
    </ligand>
</feature>
<dbReference type="GO" id="GO:0006396">
    <property type="term" value="P:RNA processing"/>
    <property type="evidence" value="ECO:0007669"/>
    <property type="project" value="InterPro"/>
</dbReference>
<dbReference type="GO" id="GO:0005525">
    <property type="term" value="F:GTP binding"/>
    <property type="evidence" value="ECO:0007669"/>
    <property type="project" value="UniProtKB-KW"/>
</dbReference>
<feature type="binding site" evidence="10">
    <location>
        <position position="370"/>
    </location>
    <ligand>
        <name>GMP</name>
        <dbReference type="ChEBI" id="CHEBI:58115"/>
    </ligand>
</feature>
<feature type="binding site" evidence="10">
    <location>
        <begin position="292"/>
        <end position="295"/>
    </location>
    <ligand>
        <name>GMP</name>
        <dbReference type="ChEBI" id="CHEBI:58115"/>
    </ligand>
</feature>
<evidence type="ECO:0000256" key="5">
    <source>
        <dbReference type="ARBA" id="ARBA00022800"/>
    </source>
</evidence>
<evidence type="ECO:0000256" key="1">
    <source>
        <dbReference type="ARBA" id="ARBA00012726"/>
    </source>
</evidence>
<evidence type="ECO:0000256" key="3">
    <source>
        <dbReference type="ARBA" id="ARBA00022723"/>
    </source>
</evidence>
<dbReference type="GO" id="GO:0046872">
    <property type="term" value="F:metal ion binding"/>
    <property type="evidence" value="ECO:0007669"/>
    <property type="project" value="UniProtKB-KW"/>
</dbReference>
<dbReference type="GO" id="GO:0042245">
    <property type="term" value="P:RNA repair"/>
    <property type="evidence" value="ECO:0007669"/>
    <property type="project" value="UniProtKB-KW"/>
</dbReference>
<dbReference type="EMBL" id="NDXW01000001">
    <property type="protein sequence ID" value="RDH46096.1"/>
    <property type="molecule type" value="Genomic_DNA"/>
</dbReference>
<dbReference type="InterPro" id="IPR017510">
    <property type="entry name" value="RtcB2"/>
</dbReference>